<protein>
    <submittedName>
        <fullName evidence="1">Uncharacterized protein</fullName>
    </submittedName>
</protein>
<comment type="caution">
    <text evidence="1">The sequence shown here is derived from an EMBL/GenBank/DDBJ whole genome shotgun (WGS) entry which is preliminary data.</text>
</comment>
<evidence type="ECO:0000313" key="2">
    <source>
        <dbReference type="Proteomes" id="UP000805649"/>
    </source>
</evidence>
<reference evidence="1 2" key="1">
    <citation type="journal article" date="2020" name="Phytopathology">
        <title>Genome Sequence Resources of Colletotrichum truncatum, C. plurivorum, C. musicola, and C. sojae: Four Species Pathogenic to Soybean (Glycine max).</title>
        <authorList>
            <person name="Rogerio F."/>
            <person name="Boufleur T.R."/>
            <person name="Ciampi-Guillardi M."/>
            <person name="Sukno S.A."/>
            <person name="Thon M.R."/>
            <person name="Massola Junior N.S."/>
            <person name="Baroncelli R."/>
        </authorList>
    </citation>
    <scope>NUCLEOTIDE SEQUENCE [LARGE SCALE GENOMIC DNA]</scope>
    <source>
        <strain evidence="1 2">CMES1059</strain>
    </source>
</reference>
<evidence type="ECO:0000313" key="1">
    <source>
        <dbReference type="EMBL" id="KAL0930297.1"/>
    </source>
</evidence>
<gene>
    <name evidence="1" type="ORF">CTRU02_214372</name>
</gene>
<sequence length="150" mass="17197">MYPPSSSPTLTRKAVLSSRKSGQRRGLVLDRRALRPVKRQNAWRPKSRLFARQQPRQPKQNPHPEWPKCMERPLRSGCYTSEQPAATVKRPHRLLIGTRVTHSHPLPRAASQDQTRPPYSVLVGYSERDLISYRGQRKGLHAYSQPSATL</sequence>
<name>A0ACC3YEM9_COLTU</name>
<keyword evidence="2" id="KW-1185">Reference proteome</keyword>
<dbReference type="Proteomes" id="UP000805649">
    <property type="component" value="Unassembled WGS sequence"/>
</dbReference>
<proteinExistence type="predicted"/>
<organism evidence="1 2">
    <name type="scientific">Colletotrichum truncatum</name>
    <name type="common">Anthracnose fungus</name>
    <name type="synonym">Colletotrichum capsici</name>
    <dbReference type="NCBI Taxonomy" id="5467"/>
    <lineage>
        <taxon>Eukaryota</taxon>
        <taxon>Fungi</taxon>
        <taxon>Dikarya</taxon>
        <taxon>Ascomycota</taxon>
        <taxon>Pezizomycotina</taxon>
        <taxon>Sordariomycetes</taxon>
        <taxon>Hypocreomycetidae</taxon>
        <taxon>Glomerellales</taxon>
        <taxon>Glomerellaceae</taxon>
        <taxon>Colletotrichum</taxon>
        <taxon>Colletotrichum truncatum species complex</taxon>
    </lineage>
</organism>
<accession>A0ACC3YEM9</accession>
<dbReference type="EMBL" id="VUJX02000011">
    <property type="protein sequence ID" value="KAL0930297.1"/>
    <property type="molecule type" value="Genomic_DNA"/>
</dbReference>